<comment type="caution">
    <text evidence="10">The sequence shown here is derived from an EMBL/GenBank/DDBJ whole genome shotgun (WGS) entry which is preliminary data.</text>
</comment>
<accession>A0A6G1DX28</accession>
<dbReference type="GO" id="GO:0004499">
    <property type="term" value="F:N,N-dimethylaniline monooxygenase activity"/>
    <property type="evidence" value="ECO:0007669"/>
    <property type="project" value="InterPro"/>
</dbReference>
<keyword evidence="3 9" id="KW-0285">Flavoprotein</keyword>
<evidence type="ECO:0000313" key="11">
    <source>
        <dbReference type="Proteomes" id="UP000479710"/>
    </source>
</evidence>
<evidence type="ECO:0000256" key="6">
    <source>
        <dbReference type="ARBA" id="ARBA00023002"/>
    </source>
</evidence>
<evidence type="ECO:0000256" key="5">
    <source>
        <dbReference type="ARBA" id="ARBA00022857"/>
    </source>
</evidence>
<organism evidence="10 11">
    <name type="scientific">Oryza meyeriana var. granulata</name>
    <dbReference type="NCBI Taxonomy" id="110450"/>
    <lineage>
        <taxon>Eukaryota</taxon>
        <taxon>Viridiplantae</taxon>
        <taxon>Streptophyta</taxon>
        <taxon>Embryophyta</taxon>
        <taxon>Tracheophyta</taxon>
        <taxon>Spermatophyta</taxon>
        <taxon>Magnoliopsida</taxon>
        <taxon>Liliopsida</taxon>
        <taxon>Poales</taxon>
        <taxon>Poaceae</taxon>
        <taxon>BOP clade</taxon>
        <taxon>Oryzoideae</taxon>
        <taxon>Oryzeae</taxon>
        <taxon>Oryzinae</taxon>
        <taxon>Oryza</taxon>
        <taxon>Oryza meyeriana</taxon>
    </lineage>
</organism>
<keyword evidence="5" id="KW-0521">NADP</keyword>
<evidence type="ECO:0000313" key="10">
    <source>
        <dbReference type="EMBL" id="KAF0917070.1"/>
    </source>
</evidence>
<dbReference type="InterPro" id="IPR036188">
    <property type="entry name" value="FAD/NAD-bd_sf"/>
</dbReference>
<sequence>MDCFAETEGKRAHDPLYQRRAATTPATGVPVDDVDSVVDVPGAVIVGAGPAGLAVSAMLGLGGVAYVILERCGCIASLWRHRTYDRLCLHLPKRFCELPLMPFPVSFPEYPTRDQFLEYLESYARRFAVEPVFRRAVISAEYDGESWWVYTKEVITAAVGGEQAVLGCTMTVYRSKWLVVATGENAEPVVPEIEGAGRFKGQMMHSSEYRNGDGYAGKRVLVVGCGNSGMEVCLDLCNHNARASMVVRDTVHVLPREMLGRSTFGLSMWLLRWLPVQTVDRLLLLMSRLVIGDTARLSIARPSLGPLELKAVSGKTPVLDVGTLAKIKSGNIKVVPAIQCFREHGVEFVDGRIEDFDVVILATGYKSNVPYWLKEKEFFSEKDGFPRKSNGWKGQNGLYAVGFSRRGLLGVSMDATNIVEDIVQRWRDMGYESSESK</sequence>
<dbReference type="PANTHER" id="PTHR43539:SF88">
    <property type="entry name" value="INDOLE-3-PYRUVATE MONOOXYGENASE YUCCA4"/>
    <property type="match status" value="1"/>
</dbReference>
<dbReference type="InterPro" id="IPR020946">
    <property type="entry name" value="Flavin_mOase-like"/>
</dbReference>
<comment type="catalytic activity">
    <reaction evidence="8">
        <text>indole-3-pyruvate + NADPH + O2 + H(+) = (indol-3-yl)acetate + CO2 + NADP(+) + H2O</text>
        <dbReference type="Rhea" id="RHEA:34331"/>
        <dbReference type="ChEBI" id="CHEBI:15377"/>
        <dbReference type="ChEBI" id="CHEBI:15378"/>
        <dbReference type="ChEBI" id="CHEBI:15379"/>
        <dbReference type="ChEBI" id="CHEBI:16526"/>
        <dbReference type="ChEBI" id="CHEBI:17640"/>
        <dbReference type="ChEBI" id="CHEBI:30854"/>
        <dbReference type="ChEBI" id="CHEBI:57783"/>
        <dbReference type="ChEBI" id="CHEBI:58349"/>
        <dbReference type="EC" id="1.14.13.168"/>
    </reaction>
</comment>
<dbReference type="GO" id="GO:0103075">
    <property type="term" value="F:indole-3-pyruvate monooxygenase activity"/>
    <property type="evidence" value="ECO:0007669"/>
    <property type="project" value="UniProtKB-EC"/>
</dbReference>
<reference evidence="10 11" key="1">
    <citation type="submission" date="2019-11" db="EMBL/GenBank/DDBJ databases">
        <title>Whole genome sequence of Oryza granulata.</title>
        <authorList>
            <person name="Li W."/>
        </authorList>
    </citation>
    <scope>NUCLEOTIDE SEQUENCE [LARGE SCALE GENOMIC DNA]</scope>
    <source>
        <strain evidence="11">cv. Menghai</strain>
        <tissue evidence="10">Leaf</tissue>
    </source>
</reference>
<evidence type="ECO:0000256" key="2">
    <source>
        <dbReference type="ARBA" id="ARBA00009183"/>
    </source>
</evidence>
<evidence type="ECO:0000256" key="1">
    <source>
        <dbReference type="ARBA" id="ARBA00001974"/>
    </source>
</evidence>
<dbReference type="AlphaFoldDB" id="A0A6G1DX28"/>
<keyword evidence="7 9" id="KW-0503">Monooxygenase</keyword>
<dbReference type="FunFam" id="3.50.50.60:FF:000100">
    <property type="entry name" value="Flavin-containing monooxygenase"/>
    <property type="match status" value="1"/>
</dbReference>
<evidence type="ECO:0000256" key="7">
    <source>
        <dbReference type="ARBA" id="ARBA00023033"/>
    </source>
</evidence>
<dbReference type="Gene3D" id="3.50.50.60">
    <property type="entry name" value="FAD/NAD(P)-binding domain"/>
    <property type="match status" value="1"/>
</dbReference>
<proteinExistence type="inferred from homology"/>
<evidence type="ECO:0000256" key="8">
    <source>
        <dbReference type="ARBA" id="ARBA00047707"/>
    </source>
</evidence>
<comment type="cofactor">
    <cofactor evidence="1 9">
        <name>FAD</name>
        <dbReference type="ChEBI" id="CHEBI:57692"/>
    </cofactor>
</comment>
<dbReference type="Pfam" id="PF00743">
    <property type="entry name" value="FMO-like"/>
    <property type="match status" value="1"/>
</dbReference>
<dbReference type="OrthoDB" id="66881at2759"/>
<gene>
    <name evidence="10" type="ORF">E2562_016367</name>
</gene>
<dbReference type="EMBL" id="SPHZ02000005">
    <property type="protein sequence ID" value="KAF0917070.1"/>
    <property type="molecule type" value="Genomic_DNA"/>
</dbReference>
<keyword evidence="11" id="KW-1185">Reference proteome</keyword>
<dbReference type="InterPro" id="IPR050982">
    <property type="entry name" value="Auxin_biosynth/cation_transpt"/>
</dbReference>
<dbReference type="GO" id="GO:0050660">
    <property type="term" value="F:flavin adenine dinucleotide binding"/>
    <property type="evidence" value="ECO:0007669"/>
    <property type="project" value="InterPro"/>
</dbReference>
<name>A0A6G1DX28_9ORYZ</name>
<protein>
    <recommendedName>
        <fullName evidence="9">Flavin-containing monooxygenase</fullName>
        <ecNumber evidence="9">1.-.-.-</ecNumber>
    </recommendedName>
</protein>
<dbReference type="GO" id="GO:0009851">
    <property type="term" value="P:auxin biosynthetic process"/>
    <property type="evidence" value="ECO:0007669"/>
    <property type="project" value="TreeGrafter"/>
</dbReference>
<evidence type="ECO:0000256" key="9">
    <source>
        <dbReference type="RuleBase" id="RU361177"/>
    </source>
</evidence>
<dbReference type="EC" id="1.-.-.-" evidence="9"/>
<dbReference type="PRINTS" id="PR00368">
    <property type="entry name" value="FADPNR"/>
</dbReference>
<keyword evidence="4 9" id="KW-0274">FAD</keyword>
<evidence type="ECO:0000256" key="3">
    <source>
        <dbReference type="ARBA" id="ARBA00022630"/>
    </source>
</evidence>
<keyword evidence="6 9" id="KW-0560">Oxidoreductase</keyword>
<dbReference type="SUPFAM" id="SSF51905">
    <property type="entry name" value="FAD/NAD(P)-binding domain"/>
    <property type="match status" value="2"/>
</dbReference>
<dbReference type="PRINTS" id="PR00411">
    <property type="entry name" value="PNDRDTASEI"/>
</dbReference>
<dbReference type="PANTHER" id="PTHR43539">
    <property type="entry name" value="FLAVIN-BINDING MONOOXYGENASE-LIKE PROTEIN (AFU_ORTHOLOGUE AFUA_4G09220)"/>
    <property type="match status" value="1"/>
</dbReference>
<comment type="similarity">
    <text evidence="2 9">Belongs to the FMO family.</text>
</comment>
<dbReference type="Proteomes" id="UP000479710">
    <property type="component" value="Unassembled WGS sequence"/>
</dbReference>
<dbReference type="GO" id="GO:0050661">
    <property type="term" value="F:NADP binding"/>
    <property type="evidence" value="ECO:0007669"/>
    <property type="project" value="InterPro"/>
</dbReference>
<evidence type="ECO:0000256" key="4">
    <source>
        <dbReference type="ARBA" id="ARBA00022827"/>
    </source>
</evidence>